<reference evidence="1 2" key="1">
    <citation type="submission" date="2024-02" db="EMBL/GenBank/DDBJ databases">
        <title>Rhodopirellula caenicola NBRC 110016.</title>
        <authorList>
            <person name="Ichikawa N."/>
            <person name="Katano-Makiyama Y."/>
            <person name="Hidaka K."/>
        </authorList>
    </citation>
    <scope>NUCLEOTIDE SEQUENCE [LARGE SCALE GENOMIC DNA]</scope>
    <source>
        <strain evidence="1 2">NBRC 110016</strain>
    </source>
</reference>
<evidence type="ECO:0000313" key="2">
    <source>
        <dbReference type="Proteomes" id="UP001416858"/>
    </source>
</evidence>
<comment type="caution">
    <text evidence="1">The sequence shown here is derived from an EMBL/GenBank/DDBJ whole genome shotgun (WGS) entry which is preliminary data.</text>
</comment>
<proteinExistence type="predicted"/>
<dbReference type="EMBL" id="BAABRO010000008">
    <property type="protein sequence ID" value="GAA5508179.1"/>
    <property type="molecule type" value="Genomic_DNA"/>
</dbReference>
<keyword evidence="2" id="KW-1185">Reference proteome</keyword>
<gene>
    <name evidence="1" type="ORF">Rcae01_03645</name>
</gene>
<protein>
    <submittedName>
        <fullName evidence="1">Uncharacterized protein</fullName>
    </submittedName>
</protein>
<dbReference type="Proteomes" id="UP001416858">
    <property type="component" value="Unassembled WGS sequence"/>
</dbReference>
<evidence type="ECO:0000313" key="1">
    <source>
        <dbReference type="EMBL" id="GAA5508179.1"/>
    </source>
</evidence>
<organism evidence="1 2">
    <name type="scientific">Novipirellula caenicola</name>
    <dbReference type="NCBI Taxonomy" id="1536901"/>
    <lineage>
        <taxon>Bacteria</taxon>
        <taxon>Pseudomonadati</taxon>
        <taxon>Planctomycetota</taxon>
        <taxon>Planctomycetia</taxon>
        <taxon>Pirellulales</taxon>
        <taxon>Pirellulaceae</taxon>
        <taxon>Novipirellula</taxon>
    </lineage>
</organism>
<accession>A0ABP9VSP8</accession>
<name>A0ABP9VSP8_9BACT</name>
<sequence length="56" mass="6208">MTLAENHQENFKIPVTLPLPMTHCLFGGSFFWPCCSGVSMCPDVVMPQNLCGLMSF</sequence>